<dbReference type="Pfam" id="PF02518">
    <property type="entry name" value="HATPase_c"/>
    <property type="match status" value="1"/>
</dbReference>
<dbReference type="Gene3D" id="3.30.450.40">
    <property type="match status" value="2"/>
</dbReference>
<dbReference type="EMBL" id="JAMPKM010000002">
    <property type="protein sequence ID" value="MEP0816537.1"/>
    <property type="molecule type" value="Genomic_DNA"/>
</dbReference>
<dbReference type="EC" id="2.7.13.3" evidence="4"/>
<feature type="transmembrane region" description="Helical" evidence="15">
    <location>
        <begin position="14"/>
        <end position="34"/>
    </location>
</feature>
<comment type="similarity">
    <text evidence="3">In the N-terminal section; belongs to the phytochrome family.</text>
</comment>
<keyword evidence="13 15" id="KW-0472">Membrane</keyword>
<keyword evidence="7 15" id="KW-0812">Transmembrane</keyword>
<keyword evidence="14" id="KW-0175">Coiled coil</keyword>
<dbReference type="Gene3D" id="2.10.70.100">
    <property type="match status" value="1"/>
</dbReference>
<keyword evidence="21" id="KW-1185">Reference proteome</keyword>
<evidence type="ECO:0000256" key="1">
    <source>
        <dbReference type="ARBA" id="ARBA00000085"/>
    </source>
</evidence>
<evidence type="ECO:0000259" key="17">
    <source>
        <dbReference type="PROSITE" id="PS50109"/>
    </source>
</evidence>
<reference evidence="20 21" key="1">
    <citation type="submission" date="2022-04" db="EMBL/GenBank/DDBJ databases">
        <title>Positive selection, recombination, and allopatry shape intraspecific diversity of widespread and dominant cyanobacteria.</title>
        <authorList>
            <person name="Wei J."/>
            <person name="Shu W."/>
            <person name="Hu C."/>
        </authorList>
    </citation>
    <scope>NUCLEOTIDE SEQUENCE [LARGE SCALE GENOMIC DNA]</scope>
    <source>
        <strain evidence="20 21">GB2-A4</strain>
    </source>
</reference>
<dbReference type="InterPro" id="IPR036890">
    <property type="entry name" value="HATPase_C_sf"/>
</dbReference>
<dbReference type="InterPro" id="IPR016132">
    <property type="entry name" value="Phyto_chromo_attachment"/>
</dbReference>
<evidence type="ECO:0000313" key="21">
    <source>
        <dbReference type="Proteomes" id="UP001464891"/>
    </source>
</evidence>
<dbReference type="SUPFAM" id="SSF55874">
    <property type="entry name" value="ATPase domain of HSP90 chaperone/DNA topoisomerase II/histidine kinase"/>
    <property type="match status" value="1"/>
</dbReference>
<evidence type="ECO:0000256" key="2">
    <source>
        <dbReference type="ARBA" id="ARBA00004141"/>
    </source>
</evidence>
<dbReference type="InterPro" id="IPR005467">
    <property type="entry name" value="His_kinase_dom"/>
</dbReference>
<keyword evidence="10" id="KW-0067">ATP-binding</keyword>
<dbReference type="Gene3D" id="1.10.287.130">
    <property type="match status" value="1"/>
</dbReference>
<feature type="domain" description="PAS" evidence="18">
    <location>
        <begin position="264"/>
        <end position="336"/>
    </location>
</feature>
<evidence type="ECO:0000256" key="13">
    <source>
        <dbReference type="ARBA" id="ARBA00023136"/>
    </source>
</evidence>
<keyword evidence="12" id="KW-0902">Two-component regulatory system</keyword>
<evidence type="ECO:0000256" key="6">
    <source>
        <dbReference type="ARBA" id="ARBA00022679"/>
    </source>
</evidence>
<dbReference type="InterPro" id="IPR038318">
    <property type="entry name" value="KdpD_sf"/>
</dbReference>
<dbReference type="InterPro" id="IPR001610">
    <property type="entry name" value="PAC"/>
</dbReference>
<dbReference type="PRINTS" id="PR00344">
    <property type="entry name" value="BCTRLSENSOR"/>
</dbReference>
<accession>A0ABV0J426</accession>
<dbReference type="Pfam" id="PF13426">
    <property type="entry name" value="PAS_9"/>
    <property type="match status" value="1"/>
</dbReference>
<evidence type="ECO:0000256" key="4">
    <source>
        <dbReference type="ARBA" id="ARBA00012438"/>
    </source>
</evidence>
<dbReference type="RefSeq" id="WP_190433955.1">
    <property type="nucleotide sequence ID" value="NZ_JAMPKM010000002.1"/>
</dbReference>
<dbReference type="InterPro" id="IPR013655">
    <property type="entry name" value="PAS_fold_3"/>
</dbReference>
<dbReference type="SMART" id="SM00086">
    <property type="entry name" value="PAC"/>
    <property type="match status" value="2"/>
</dbReference>
<feature type="domain" description="Histidine kinase" evidence="17">
    <location>
        <begin position="757"/>
        <end position="980"/>
    </location>
</feature>
<evidence type="ECO:0000256" key="3">
    <source>
        <dbReference type="ARBA" id="ARBA00006402"/>
    </source>
</evidence>
<dbReference type="NCBIfam" id="TIGR00229">
    <property type="entry name" value="sensory_box"/>
    <property type="match status" value="2"/>
</dbReference>
<dbReference type="InterPro" id="IPR003018">
    <property type="entry name" value="GAF"/>
</dbReference>
<dbReference type="InterPro" id="IPR000014">
    <property type="entry name" value="PAS"/>
</dbReference>
<evidence type="ECO:0000256" key="12">
    <source>
        <dbReference type="ARBA" id="ARBA00023012"/>
    </source>
</evidence>
<evidence type="ECO:0000256" key="8">
    <source>
        <dbReference type="ARBA" id="ARBA00022741"/>
    </source>
</evidence>
<evidence type="ECO:0000259" key="19">
    <source>
        <dbReference type="PROSITE" id="PS50113"/>
    </source>
</evidence>
<dbReference type="Pfam" id="PF13493">
    <property type="entry name" value="DUF4118"/>
    <property type="match status" value="1"/>
</dbReference>
<evidence type="ECO:0000256" key="9">
    <source>
        <dbReference type="ARBA" id="ARBA00022777"/>
    </source>
</evidence>
<feature type="coiled-coil region" evidence="14">
    <location>
        <begin position="247"/>
        <end position="274"/>
    </location>
</feature>
<evidence type="ECO:0000256" key="14">
    <source>
        <dbReference type="SAM" id="Coils"/>
    </source>
</evidence>
<dbReference type="SUPFAM" id="SSF55785">
    <property type="entry name" value="PYP-like sensor domain (PAS domain)"/>
    <property type="match status" value="2"/>
</dbReference>
<feature type="transmembrane region" description="Helical" evidence="15">
    <location>
        <begin position="91"/>
        <end position="108"/>
    </location>
</feature>
<evidence type="ECO:0000256" key="10">
    <source>
        <dbReference type="ARBA" id="ARBA00022840"/>
    </source>
</evidence>
<evidence type="ECO:0000256" key="15">
    <source>
        <dbReference type="SAM" id="Phobius"/>
    </source>
</evidence>
<evidence type="ECO:0000259" key="16">
    <source>
        <dbReference type="PROSITE" id="PS50046"/>
    </source>
</evidence>
<dbReference type="SMART" id="SM00387">
    <property type="entry name" value="HATPase_c"/>
    <property type="match status" value="1"/>
</dbReference>
<feature type="domain" description="PAC" evidence="19">
    <location>
        <begin position="204"/>
        <end position="256"/>
    </location>
</feature>
<feature type="transmembrane region" description="Helical" evidence="15">
    <location>
        <begin position="63"/>
        <end position="79"/>
    </location>
</feature>
<dbReference type="PROSITE" id="PS50046">
    <property type="entry name" value="PHYTOCHROME_2"/>
    <property type="match status" value="1"/>
</dbReference>
<evidence type="ECO:0000256" key="5">
    <source>
        <dbReference type="ARBA" id="ARBA00022553"/>
    </source>
</evidence>
<evidence type="ECO:0000256" key="11">
    <source>
        <dbReference type="ARBA" id="ARBA00022989"/>
    </source>
</evidence>
<keyword evidence="8" id="KW-0547">Nucleotide-binding</keyword>
<dbReference type="InterPro" id="IPR052162">
    <property type="entry name" value="Sensor_kinase/Photoreceptor"/>
</dbReference>
<dbReference type="Proteomes" id="UP001464891">
    <property type="component" value="Unassembled WGS sequence"/>
</dbReference>
<organism evidence="20 21">
    <name type="scientific">Trichocoleus desertorum GB2-A4</name>
    <dbReference type="NCBI Taxonomy" id="2933944"/>
    <lineage>
        <taxon>Bacteria</taxon>
        <taxon>Bacillati</taxon>
        <taxon>Cyanobacteriota</taxon>
        <taxon>Cyanophyceae</taxon>
        <taxon>Leptolyngbyales</taxon>
        <taxon>Trichocoleusaceae</taxon>
        <taxon>Trichocoleus</taxon>
    </lineage>
</organism>
<gene>
    <name evidence="20" type="ORF">NC998_05455</name>
</gene>
<keyword evidence="6" id="KW-0808">Transferase</keyword>
<protein>
    <recommendedName>
        <fullName evidence="4">histidine kinase</fullName>
        <ecNumber evidence="4">2.7.13.3</ecNumber>
    </recommendedName>
</protein>
<dbReference type="InterPro" id="IPR004358">
    <property type="entry name" value="Sig_transdc_His_kin-like_C"/>
</dbReference>
<dbReference type="SMART" id="SM00065">
    <property type="entry name" value="GAF"/>
    <property type="match status" value="2"/>
</dbReference>
<dbReference type="SMART" id="SM00388">
    <property type="entry name" value="HisKA"/>
    <property type="match status" value="1"/>
</dbReference>
<dbReference type="CDD" id="cd00082">
    <property type="entry name" value="HisKA"/>
    <property type="match status" value="1"/>
</dbReference>
<feature type="domain" description="Phytochrome chromophore attachment site" evidence="16">
    <location>
        <begin position="411"/>
        <end position="545"/>
    </location>
</feature>
<dbReference type="PROSITE" id="PS50112">
    <property type="entry name" value="PAS"/>
    <property type="match status" value="2"/>
</dbReference>
<dbReference type="InterPro" id="IPR025201">
    <property type="entry name" value="KdpD_TM"/>
</dbReference>
<name>A0ABV0J426_9CYAN</name>
<comment type="caution">
    <text evidence="20">The sequence shown here is derived from an EMBL/GenBank/DDBJ whole genome shotgun (WGS) entry which is preliminary data.</text>
</comment>
<dbReference type="InterPro" id="IPR035965">
    <property type="entry name" value="PAS-like_dom_sf"/>
</dbReference>
<dbReference type="SUPFAM" id="SSF47384">
    <property type="entry name" value="Homodimeric domain of signal transducing histidine kinase"/>
    <property type="match status" value="1"/>
</dbReference>
<feature type="domain" description="PAS" evidence="18">
    <location>
        <begin position="129"/>
        <end position="202"/>
    </location>
</feature>
<dbReference type="InterPro" id="IPR000700">
    <property type="entry name" value="PAS-assoc_C"/>
</dbReference>
<feature type="domain" description="PAC" evidence="19">
    <location>
        <begin position="339"/>
        <end position="391"/>
    </location>
</feature>
<dbReference type="Gene3D" id="3.30.450.20">
    <property type="entry name" value="PAS domain"/>
    <property type="match status" value="2"/>
</dbReference>
<keyword evidence="9" id="KW-0418">Kinase</keyword>
<dbReference type="CDD" id="cd00130">
    <property type="entry name" value="PAS"/>
    <property type="match status" value="2"/>
</dbReference>
<evidence type="ECO:0000313" key="20">
    <source>
        <dbReference type="EMBL" id="MEP0816537.1"/>
    </source>
</evidence>
<dbReference type="InterPro" id="IPR036097">
    <property type="entry name" value="HisK_dim/P_sf"/>
</dbReference>
<dbReference type="Pfam" id="PF00512">
    <property type="entry name" value="HisKA"/>
    <property type="match status" value="1"/>
</dbReference>
<sequence>MNYKDGWALKHFRWLRYGVAVLVVVAATVVRLLLNPLLGNAAPFLPFILAVLFSAWYGGLRPGLLSTGLSAGIIHYFWLRSNGTDVVGFRNLILLGLFLTAGIGLSWVNEVLHRSRRGSEATLKALRSSEEQYRLLVDGVKDCAIYLLDAQGYVMSWNAGAERIEGYRAEEIIGQHFSRFCPPEDVAQGKPERVIAAAIAQERFEEEGWRVRKDGSRFWSHLLMTALWDEAGELRGFSKLVRDISDRQRAEAERQQSEAALQRSEEQLRLALDASQAGIWDWNLPTGTVSWSSKTEQLLGLIPGTFSKTYETFLEAVHPGDRDQVVQAVAKALETKKDYAQEFRVTWPDGSIHWIAGAGKLLLNDQGEVVRMLGTNMDVTERKQTELALQQQTERERLIGAIAQRLRQSLNLEEILNTAVAEVRQFLQTDRVIIYEFQADQSGVVVVESIAPEWTSLQGTVVPPLEEPLLQLYRAGQVSSLSDIYATPLEPDCLNLLTQFQIRADLVIPILQGEELWGLLVVHHCASAHEWQALEIDLLKQLAAQLAIAIQQSQLYQQVQQLNSNLEHQVQERMQQLQQALNFEAVLKRITDKVRDSLDEGHILQTAVRELALVLQADSCNAALYDLEQGTADVCYEYTTSTFAFQGRRLHLESFPEIYQPLLQGQCVQFCSIMSSSRQDQAALLACPVLDDQGVLGDLWLRHRPEYIFTEQEIRLVQQIANQGAIALRQARLYQAAQAQVEALERLNQLKDDFLSTVSHELRTPVANMKMSIRMLELALKQEVPTSNQPQKSERYLRILQDECEREISLINDLLDLQRLEVGVQPLTLTTIDLYTWVEQLVKPFEDRMRARQQTLQVEIAPELPPLVSDLLGLERILGELLNNACKYTPPGDRICVKVQAQAERIRFQVINLGAEIPAHELSRIFDKFYRVPSADPWKQGGTGLGLALVQKLTRHLQGQVYVESANHRTVFTVEVPMTLAAELAGKKSNR</sequence>
<keyword evidence="5" id="KW-0597">Phosphoprotein</keyword>
<dbReference type="PROSITE" id="PS50109">
    <property type="entry name" value="HIS_KIN"/>
    <property type="match status" value="1"/>
</dbReference>
<evidence type="ECO:0000256" key="7">
    <source>
        <dbReference type="ARBA" id="ARBA00022692"/>
    </source>
</evidence>
<comment type="catalytic activity">
    <reaction evidence="1">
        <text>ATP + protein L-histidine = ADP + protein N-phospho-L-histidine.</text>
        <dbReference type="EC" id="2.7.13.3"/>
    </reaction>
</comment>
<keyword evidence="11 15" id="KW-1133">Transmembrane helix</keyword>
<dbReference type="SMART" id="SM00091">
    <property type="entry name" value="PAS"/>
    <property type="match status" value="2"/>
</dbReference>
<dbReference type="PANTHER" id="PTHR43304">
    <property type="entry name" value="PHYTOCHROME-LIKE PROTEIN CPH1"/>
    <property type="match status" value="1"/>
</dbReference>
<dbReference type="InterPro" id="IPR029016">
    <property type="entry name" value="GAF-like_dom_sf"/>
</dbReference>
<dbReference type="Gene3D" id="3.30.565.10">
    <property type="entry name" value="Histidine kinase-like ATPase, C-terminal domain"/>
    <property type="match status" value="1"/>
</dbReference>
<proteinExistence type="inferred from homology"/>
<evidence type="ECO:0000259" key="18">
    <source>
        <dbReference type="PROSITE" id="PS50112"/>
    </source>
</evidence>
<dbReference type="PROSITE" id="PS50113">
    <property type="entry name" value="PAC"/>
    <property type="match status" value="2"/>
</dbReference>
<comment type="subcellular location">
    <subcellularLocation>
        <location evidence="2">Membrane</location>
        <topology evidence="2">Multi-pass membrane protein</topology>
    </subcellularLocation>
</comment>
<dbReference type="SUPFAM" id="SSF55781">
    <property type="entry name" value="GAF domain-like"/>
    <property type="match status" value="2"/>
</dbReference>
<dbReference type="Pfam" id="PF08447">
    <property type="entry name" value="PAS_3"/>
    <property type="match status" value="1"/>
</dbReference>
<dbReference type="InterPro" id="IPR003661">
    <property type="entry name" value="HisK_dim/P_dom"/>
</dbReference>
<dbReference type="Pfam" id="PF01590">
    <property type="entry name" value="GAF"/>
    <property type="match status" value="2"/>
</dbReference>
<dbReference type="PANTHER" id="PTHR43304:SF1">
    <property type="entry name" value="PAC DOMAIN-CONTAINING PROTEIN"/>
    <property type="match status" value="1"/>
</dbReference>
<dbReference type="InterPro" id="IPR003594">
    <property type="entry name" value="HATPase_dom"/>
</dbReference>
<dbReference type="Gene3D" id="1.20.120.620">
    <property type="entry name" value="Backbone structure of the membrane domain of e. Coli histidine kinase receptor kdpd"/>
    <property type="match status" value="1"/>
</dbReference>